<dbReference type="Pfam" id="PF08281">
    <property type="entry name" value="Sigma70_r4_2"/>
    <property type="match status" value="1"/>
</dbReference>
<dbReference type="Pfam" id="PF12680">
    <property type="entry name" value="SnoaL_2"/>
    <property type="match status" value="1"/>
</dbReference>
<evidence type="ECO:0000259" key="7">
    <source>
        <dbReference type="Pfam" id="PF08281"/>
    </source>
</evidence>
<keyword evidence="9" id="KW-0548">Nucleotidyltransferase</keyword>
<reference evidence="9 10" key="1">
    <citation type="submission" date="2023-10" db="EMBL/GenBank/DDBJ databases">
        <title>Bacteria for the degradation of biodegradable plastic PBAT(Polybutylene adipate terephthalate).</title>
        <authorList>
            <person name="Weon H.-Y."/>
            <person name="Yeon J."/>
        </authorList>
    </citation>
    <scope>NUCLEOTIDE SEQUENCE [LARGE SCALE GENOMIC DNA]</scope>
    <source>
        <strain evidence="9 10">SBD 7-3</strain>
    </source>
</reference>
<comment type="similarity">
    <text evidence="1">Belongs to the sigma-70 factor family. ECF subfamily.</text>
</comment>
<evidence type="ECO:0000313" key="10">
    <source>
        <dbReference type="Proteomes" id="UP001303946"/>
    </source>
</evidence>
<protein>
    <submittedName>
        <fullName evidence="9">RNA polymerase subunit sigma-70</fullName>
        <ecNumber evidence="9">2.7.7.6</ecNumber>
    </submittedName>
</protein>
<feature type="domain" description="RNA polymerase sigma factor 70 region 4 type 2" evidence="7">
    <location>
        <begin position="150"/>
        <end position="197"/>
    </location>
</feature>
<dbReference type="EC" id="2.7.7.6" evidence="9"/>
<keyword evidence="9" id="KW-0808">Transferase</keyword>
<dbReference type="PANTHER" id="PTHR43133:SF65">
    <property type="entry name" value="ECF RNA POLYMERASE SIGMA FACTOR SIGG"/>
    <property type="match status" value="1"/>
</dbReference>
<dbReference type="InterPro" id="IPR039425">
    <property type="entry name" value="RNA_pol_sigma-70-like"/>
</dbReference>
<evidence type="ECO:0000259" key="6">
    <source>
        <dbReference type="Pfam" id="PF04542"/>
    </source>
</evidence>
<evidence type="ECO:0000256" key="3">
    <source>
        <dbReference type="ARBA" id="ARBA00023015"/>
    </source>
</evidence>
<dbReference type="NCBIfam" id="TIGR02960">
    <property type="entry name" value="SigX5"/>
    <property type="match status" value="1"/>
</dbReference>
<keyword evidence="4" id="KW-0731">Sigma factor</keyword>
<dbReference type="InterPro" id="IPR032710">
    <property type="entry name" value="NTF2-like_dom_sf"/>
</dbReference>
<dbReference type="InterPro" id="IPR037401">
    <property type="entry name" value="SnoaL-like"/>
</dbReference>
<dbReference type="Pfam" id="PF04542">
    <property type="entry name" value="Sigma70_r2"/>
    <property type="match status" value="1"/>
</dbReference>
<comment type="subunit">
    <text evidence="2">Interacts transiently with the RNA polymerase catalytic core formed by RpoA, RpoB, RpoC and RpoZ (2 alpha, 1 beta, 1 beta' and 1 omega subunit) to form the RNA polymerase holoenzyme that can initiate transcription.</text>
</comment>
<name>A0ABZ0CRZ3_9BURK</name>
<evidence type="ECO:0000313" key="9">
    <source>
        <dbReference type="EMBL" id="WOB07759.1"/>
    </source>
</evidence>
<dbReference type="InterPro" id="IPR013249">
    <property type="entry name" value="RNA_pol_sigma70_r4_t2"/>
</dbReference>
<dbReference type="Gene3D" id="1.10.10.10">
    <property type="entry name" value="Winged helix-like DNA-binding domain superfamily/Winged helix DNA-binding domain"/>
    <property type="match status" value="1"/>
</dbReference>
<keyword evidence="5" id="KW-0804">Transcription</keyword>
<dbReference type="InterPro" id="IPR036388">
    <property type="entry name" value="WH-like_DNA-bd_sf"/>
</dbReference>
<organism evidence="9 10">
    <name type="scientific">Piscinibacter gummiphilus</name>
    <dbReference type="NCBI Taxonomy" id="946333"/>
    <lineage>
        <taxon>Bacteria</taxon>
        <taxon>Pseudomonadati</taxon>
        <taxon>Pseudomonadota</taxon>
        <taxon>Betaproteobacteria</taxon>
        <taxon>Burkholderiales</taxon>
        <taxon>Sphaerotilaceae</taxon>
        <taxon>Piscinibacter</taxon>
    </lineage>
</organism>
<dbReference type="InterPro" id="IPR013324">
    <property type="entry name" value="RNA_pol_sigma_r3/r4-like"/>
</dbReference>
<dbReference type="NCBIfam" id="NF006089">
    <property type="entry name" value="PRK08241.1"/>
    <property type="match status" value="1"/>
</dbReference>
<evidence type="ECO:0000256" key="2">
    <source>
        <dbReference type="ARBA" id="ARBA00011344"/>
    </source>
</evidence>
<dbReference type="GO" id="GO:0003899">
    <property type="term" value="F:DNA-directed RNA polymerase activity"/>
    <property type="evidence" value="ECO:0007669"/>
    <property type="project" value="UniProtKB-EC"/>
</dbReference>
<feature type="domain" description="SnoaL-like" evidence="8">
    <location>
        <begin position="228"/>
        <end position="320"/>
    </location>
</feature>
<feature type="domain" description="RNA polymerase sigma-70 region 2" evidence="6">
    <location>
        <begin position="27"/>
        <end position="91"/>
    </location>
</feature>
<evidence type="ECO:0000256" key="4">
    <source>
        <dbReference type="ARBA" id="ARBA00023082"/>
    </source>
</evidence>
<evidence type="ECO:0000256" key="1">
    <source>
        <dbReference type="ARBA" id="ARBA00010641"/>
    </source>
</evidence>
<dbReference type="Gene3D" id="1.10.1740.10">
    <property type="match status" value="1"/>
</dbReference>
<dbReference type="EMBL" id="CP136336">
    <property type="protein sequence ID" value="WOB07759.1"/>
    <property type="molecule type" value="Genomic_DNA"/>
</dbReference>
<proteinExistence type="inferred from homology"/>
<dbReference type="PANTHER" id="PTHR43133">
    <property type="entry name" value="RNA POLYMERASE ECF-TYPE SIGMA FACTO"/>
    <property type="match status" value="1"/>
</dbReference>
<dbReference type="Gene3D" id="3.10.450.50">
    <property type="match status" value="1"/>
</dbReference>
<evidence type="ECO:0000259" key="8">
    <source>
        <dbReference type="Pfam" id="PF12680"/>
    </source>
</evidence>
<dbReference type="InterPro" id="IPR014284">
    <property type="entry name" value="RNA_pol_sigma-70_dom"/>
</dbReference>
<sequence>MSLPFDNTQLLTLARGGDAAAFDRLLAPHRRRLHSHCYRMLGSPHDADDALQETLLAAWRGLASFEGRSALGTWLYQISTHVCLRLISQRPWRRESPDHGPSLHTTAELGEMVMGPVWLEPLSDDEAPWQGEPPDDPAVSLARRESVALAFVAALQHLPGTQRAVLLLRDVLEFSAAETAEMLGGTVASVNSALQRAQKTVKERMPAVSQAVELQSLGDEGLRQLLGAFLTAWDARDVKELVRLFTDDVRFTMPPLPSWFDGLADVQEFIAERVFATPWRMRPLWANGQPGFACYQKADGDDRFRLGAITLLALRGGRIAGLHSFLDPALYRRFRLQEEIV</sequence>
<dbReference type="SUPFAM" id="SSF88659">
    <property type="entry name" value="Sigma3 and sigma4 domains of RNA polymerase sigma factors"/>
    <property type="match status" value="1"/>
</dbReference>
<evidence type="ECO:0000256" key="5">
    <source>
        <dbReference type="ARBA" id="ARBA00023163"/>
    </source>
</evidence>
<accession>A0ABZ0CRZ3</accession>
<dbReference type="InterPro" id="IPR013325">
    <property type="entry name" value="RNA_pol_sigma_r2"/>
</dbReference>
<keyword evidence="3" id="KW-0805">Transcription regulation</keyword>
<dbReference type="InterPro" id="IPR007627">
    <property type="entry name" value="RNA_pol_sigma70_r2"/>
</dbReference>
<dbReference type="SUPFAM" id="SSF88946">
    <property type="entry name" value="Sigma2 domain of RNA polymerase sigma factors"/>
    <property type="match status" value="1"/>
</dbReference>
<keyword evidence="10" id="KW-1185">Reference proteome</keyword>
<dbReference type="Proteomes" id="UP001303946">
    <property type="component" value="Chromosome"/>
</dbReference>
<dbReference type="SUPFAM" id="SSF54427">
    <property type="entry name" value="NTF2-like"/>
    <property type="match status" value="1"/>
</dbReference>
<gene>
    <name evidence="9" type="ORF">RXV79_22980</name>
</gene>
<dbReference type="NCBIfam" id="TIGR02937">
    <property type="entry name" value="sigma70-ECF"/>
    <property type="match status" value="1"/>
</dbReference>
<dbReference type="InterPro" id="IPR014305">
    <property type="entry name" value="RNA_pol_sigma-G_actinobac"/>
</dbReference>
<dbReference type="CDD" id="cd06171">
    <property type="entry name" value="Sigma70_r4"/>
    <property type="match status" value="1"/>
</dbReference>
<dbReference type="RefSeq" id="WP_316700413.1">
    <property type="nucleotide sequence ID" value="NZ_CP136336.1"/>
</dbReference>